<gene>
    <name evidence="1" type="ORF">AU255_06220</name>
</gene>
<comment type="caution">
    <text evidence="1">The sequence shown here is derived from an EMBL/GenBank/DDBJ whole genome shotgun (WGS) entry which is preliminary data.</text>
</comment>
<name>A0A1V8M7B8_9GAMM</name>
<dbReference type="RefSeq" id="WP_080522080.1">
    <property type="nucleotide sequence ID" value="NZ_LPUF01000001.1"/>
</dbReference>
<proteinExistence type="predicted"/>
<dbReference type="InterPro" id="IPR021516">
    <property type="entry name" value="DUF3179"/>
</dbReference>
<dbReference type="Pfam" id="PF11376">
    <property type="entry name" value="DUF3179"/>
    <property type="match status" value="1"/>
</dbReference>
<organism evidence="1 2">
    <name type="scientific">Methyloprofundus sedimenti</name>
    <dbReference type="NCBI Taxonomy" id="1420851"/>
    <lineage>
        <taxon>Bacteria</taxon>
        <taxon>Pseudomonadati</taxon>
        <taxon>Pseudomonadota</taxon>
        <taxon>Gammaproteobacteria</taxon>
        <taxon>Methylococcales</taxon>
        <taxon>Methylococcaceae</taxon>
        <taxon>Methyloprofundus</taxon>
    </lineage>
</organism>
<dbReference type="EMBL" id="LPUF01000001">
    <property type="protein sequence ID" value="OQK17471.1"/>
    <property type="molecule type" value="Genomic_DNA"/>
</dbReference>
<keyword evidence="2" id="KW-1185">Reference proteome</keyword>
<evidence type="ECO:0000313" key="1">
    <source>
        <dbReference type="EMBL" id="OQK17471.1"/>
    </source>
</evidence>
<sequence length="124" mass="13594">MATVFLANRCFTQSKNGFNPESALLPVGHILSGGPGKNSVTAIDKPAFVSTDKAYPINILNWHEIVNDQFNGKPVVITFCPLCGSGMTFLSYINGKALTFGVPELLYNSDVLQYDRQILSLWSH</sequence>
<accession>A0A1V8M7B8</accession>
<dbReference type="AlphaFoldDB" id="A0A1V8M7B8"/>
<dbReference type="OrthoDB" id="9806357at2"/>
<evidence type="ECO:0000313" key="2">
    <source>
        <dbReference type="Proteomes" id="UP000191980"/>
    </source>
</evidence>
<dbReference type="Proteomes" id="UP000191980">
    <property type="component" value="Unassembled WGS sequence"/>
</dbReference>
<reference evidence="1 2" key="1">
    <citation type="submission" date="2015-12" db="EMBL/GenBank/DDBJ databases">
        <authorList>
            <person name="Shamseldin A."/>
            <person name="Moawad H."/>
            <person name="Abd El-Rahim W.M."/>
            <person name="Sadowsky M.J."/>
        </authorList>
    </citation>
    <scope>NUCLEOTIDE SEQUENCE [LARGE SCALE GENOMIC DNA]</scope>
    <source>
        <strain evidence="1 2">WF1</strain>
    </source>
</reference>
<protein>
    <recommendedName>
        <fullName evidence="3">DUF3179 domain-containing protein</fullName>
    </recommendedName>
</protein>
<dbReference type="STRING" id="1420851.AU255_06220"/>
<evidence type="ECO:0008006" key="3">
    <source>
        <dbReference type="Google" id="ProtNLM"/>
    </source>
</evidence>